<protein>
    <submittedName>
        <fullName evidence="2">Uncharacterized protein</fullName>
    </submittedName>
</protein>
<feature type="compositionally biased region" description="Low complexity" evidence="1">
    <location>
        <begin position="21"/>
        <end position="30"/>
    </location>
</feature>
<feature type="compositionally biased region" description="Polar residues" evidence="1">
    <location>
        <begin position="69"/>
        <end position="78"/>
    </location>
</feature>
<reference evidence="2 3" key="1">
    <citation type="submission" date="2019-05" db="EMBL/GenBank/DDBJ databases">
        <title>Mikania micrantha, genome provides insights into the molecular mechanism of rapid growth.</title>
        <authorList>
            <person name="Liu B."/>
        </authorList>
    </citation>
    <scope>NUCLEOTIDE SEQUENCE [LARGE SCALE GENOMIC DNA]</scope>
    <source>
        <strain evidence="2">NLD-2019</strain>
        <tissue evidence="2">Leaf</tissue>
    </source>
</reference>
<evidence type="ECO:0000256" key="1">
    <source>
        <dbReference type="SAM" id="MobiDB-lite"/>
    </source>
</evidence>
<organism evidence="2 3">
    <name type="scientific">Mikania micrantha</name>
    <name type="common">bitter vine</name>
    <dbReference type="NCBI Taxonomy" id="192012"/>
    <lineage>
        <taxon>Eukaryota</taxon>
        <taxon>Viridiplantae</taxon>
        <taxon>Streptophyta</taxon>
        <taxon>Embryophyta</taxon>
        <taxon>Tracheophyta</taxon>
        <taxon>Spermatophyta</taxon>
        <taxon>Magnoliopsida</taxon>
        <taxon>eudicotyledons</taxon>
        <taxon>Gunneridae</taxon>
        <taxon>Pentapetalae</taxon>
        <taxon>asterids</taxon>
        <taxon>campanulids</taxon>
        <taxon>Asterales</taxon>
        <taxon>Asteraceae</taxon>
        <taxon>Asteroideae</taxon>
        <taxon>Heliantheae alliance</taxon>
        <taxon>Eupatorieae</taxon>
        <taxon>Mikania</taxon>
    </lineage>
</organism>
<keyword evidence="3" id="KW-1185">Reference proteome</keyword>
<evidence type="ECO:0000313" key="3">
    <source>
        <dbReference type="Proteomes" id="UP000326396"/>
    </source>
</evidence>
<feature type="region of interest" description="Disordered" evidence="1">
    <location>
        <begin position="1"/>
        <end position="80"/>
    </location>
</feature>
<sequence length="166" mass="18111">MGIGNRERTIDDWPGDRTSEIEGSIVSSSGRLHSTVTRDIVVEREAGDQPFSRPTGDRDRRTAQGRLSAKSSGPQMDTSGDPFGVLAAHPTSPLVTLHHSDYLDPIFANMTNRDAIRHLNPAAQVLDFGVVQIKKTILPSHLLILQIPGLMTEEAQPAVLPARVHH</sequence>
<feature type="compositionally biased region" description="Basic and acidic residues" evidence="1">
    <location>
        <begin position="1"/>
        <end position="20"/>
    </location>
</feature>
<dbReference type="InterPro" id="IPR006740">
    <property type="entry name" value="DUF604"/>
</dbReference>
<accession>A0A5N6PT76</accession>
<evidence type="ECO:0000313" key="2">
    <source>
        <dbReference type="EMBL" id="KAD6796375.1"/>
    </source>
</evidence>
<proteinExistence type="predicted"/>
<gene>
    <name evidence="2" type="ORF">E3N88_07271</name>
</gene>
<dbReference type="EMBL" id="SZYD01000003">
    <property type="protein sequence ID" value="KAD6796375.1"/>
    <property type="molecule type" value="Genomic_DNA"/>
</dbReference>
<dbReference type="AlphaFoldDB" id="A0A5N6PT76"/>
<name>A0A5N6PT76_9ASTR</name>
<comment type="caution">
    <text evidence="2">The sequence shown here is derived from an EMBL/GenBank/DDBJ whole genome shotgun (WGS) entry which is preliminary data.</text>
</comment>
<dbReference type="Pfam" id="PF04646">
    <property type="entry name" value="DUF604"/>
    <property type="match status" value="1"/>
</dbReference>
<dbReference type="Proteomes" id="UP000326396">
    <property type="component" value="Linkage Group LG11"/>
</dbReference>
<dbReference type="OrthoDB" id="421979at2759"/>
<dbReference type="PANTHER" id="PTHR10811">
    <property type="entry name" value="FRINGE-RELATED"/>
    <property type="match status" value="1"/>
</dbReference>